<feature type="region of interest" description="Disordered" evidence="1">
    <location>
        <begin position="524"/>
        <end position="553"/>
    </location>
</feature>
<accession>A0A841AEP6</accession>
<evidence type="ECO:0000256" key="1">
    <source>
        <dbReference type="SAM" id="MobiDB-lite"/>
    </source>
</evidence>
<evidence type="ECO:0000259" key="2">
    <source>
        <dbReference type="Pfam" id="PF02720"/>
    </source>
</evidence>
<dbReference type="Proteomes" id="UP000588158">
    <property type="component" value="Unassembled WGS sequence"/>
</dbReference>
<dbReference type="Pfam" id="PF02720">
    <property type="entry name" value="DUF222"/>
    <property type="match status" value="1"/>
</dbReference>
<protein>
    <recommendedName>
        <fullName evidence="2">DUF222 domain-containing protein</fullName>
    </recommendedName>
</protein>
<dbReference type="InterPro" id="IPR003870">
    <property type="entry name" value="DUF222"/>
</dbReference>
<dbReference type="RefSeq" id="WP_184325775.1">
    <property type="nucleotide sequence ID" value="NZ_JACHLZ010000001.1"/>
</dbReference>
<organism evidence="3 4">
    <name type="scientific">Brachybacterium aquaticum</name>
    <dbReference type="NCBI Taxonomy" id="1432564"/>
    <lineage>
        <taxon>Bacteria</taxon>
        <taxon>Bacillati</taxon>
        <taxon>Actinomycetota</taxon>
        <taxon>Actinomycetes</taxon>
        <taxon>Micrococcales</taxon>
        <taxon>Dermabacteraceae</taxon>
        <taxon>Brachybacterium</taxon>
    </lineage>
</organism>
<evidence type="ECO:0000313" key="3">
    <source>
        <dbReference type="EMBL" id="MBB5832443.1"/>
    </source>
</evidence>
<feature type="region of interest" description="Disordered" evidence="1">
    <location>
        <begin position="1"/>
        <end position="43"/>
    </location>
</feature>
<gene>
    <name evidence="3" type="ORF">HNR70_002256</name>
</gene>
<feature type="compositionally biased region" description="Low complexity" evidence="1">
    <location>
        <begin position="25"/>
        <end position="39"/>
    </location>
</feature>
<name>A0A841AEP6_9MICO</name>
<evidence type="ECO:0000313" key="4">
    <source>
        <dbReference type="Proteomes" id="UP000588158"/>
    </source>
</evidence>
<reference evidence="3 4" key="1">
    <citation type="submission" date="2020-08" db="EMBL/GenBank/DDBJ databases">
        <title>Sequencing the genomes of 1000 actinobacteria strains.</title>
        <authorList>
            <person name="Klenk H.-P."/>
        </authorList>
    </citation>
    <scope>NUCLEOTIDE SEQUENCE [LARGE SCALE GENOMIC DNA]</scope>
    <source>
        <strain evidence="3 4">DSM 28796</strain>
    </source>
</reference>
<feature type="compositionally biased region" description="Acidic residues" evidence="1">
    <location>
        <begin position="542"/>
        <end position="553"/>
    </location>
</feature>
<sequence>MGELEEPAWDWYTSRFPSRHPGEEPAPANSPSDAAPEPAKSFRVRARKPLTPATVLEEAGGYRSPVAGAVLDVHYLMRERSRLYGIHLRMLAELYENDSENGGVLEDADMTGMKIAAGLRCSTAEATDQIHDALRAVHRLPTMFANLERGDLPEPFFRYLLRQVQSLDDDQVEMVDLRLHDVDVANVSQGTFEKQVRYAVAEARKGTLPTLPSPTPKVELGAVDPLHGTASITITGPILEIRALAHRLDIAARTVQDAQRHALAGGEEGPMPFDLDDVVRSQGRPLSLRRLQYAILTHSVLDIDPVEETRSVYKMLLTVPVTTMLGVDNHPAMLEGMTPIPAEQARELAAEEATWTRILTDPITGAYLPVSATTYRPTAQMRLLLRLRHPICAAPGCTRPTAYAAEDDHIEEYDHEEPDLGGRTSLFNLHRLCWLHHAWKTKDLIDVWRWPIDDPSEGDGTTTPDPLRSVWDLGDGLRTSTLEDTDLVSPTVASELEEAWRVHEAERANIRAYHEAVRRDLERHSTAREGRRIIPPGAGNDTDVDTDEEDLPF</sequence>
<proteinExistence type="predicted"/>
<keyword evidence="4" id="KW-1185">Reference proteome</keyword>
<dbReference type="AlphaFoldDB" id="A0A841AEP6"/>
<feature type="domain" description="DUF222" evidence="2">
    <location>
        <begin position="77"/>
        <end position="388"/>
    </location>
</feature>
<dbReference type="EMBL" id="JACHLZ010000001">
    <property type="protein sequence ID" value="MBB5832443.1"/>
    <property type="molecule type" value="Genomic_DNA"/>
</dbReference>
<comment type="caution">
    <text evidence="3">The sequence shown here is derived from an EMBL/GenBank/DDBJ whole genome shotgun (WGS) entry which is preliminary data.</text>
</comment>